<evidence type="ECO:0000313" key="2">
    <source>
        <dbReference type="EMBL" id="KAK3267578.1"/>
    </source>
</evidence>
<accession>A0AAE0FXM2</accession>
<evidence type="ECO:0000313" key="3">
    <source>
        <dbReference type="Proteomes" id="UP001190700"/>
    </source>
</evidence>
<sequence length="145" mass="15375">MFPSAAVYELPVFLAGNLLVPPLAGADRRTLSFACFLHCGIAPRQATSAKFHADNNTWVSTPVRASQREEFADKLDCAFSYEEGDQMKTGAQQQELPSSMLEHMRQVNGRIGSLAVNAGGDPAPAATTKGAAEAATPKSAPVRAQ</sequence>
<dbReference type="Proteomes" id="UP001190700">
    <property type="component" value="Unassembled WGS sequence"/>
</dbReference>
<feature type="compositionally biased region" description="Low complexity" evidence="1">
    <location>
        <begin position="118"/>
        <end position="137"/>
    </location>
</feature>
<name>A0AAE0FXM2_9CHLO</name>
<gene>
    <name evidence="2" type="ORF">CYMTET_23875</name>
</gene>
<organism evidence="2 3">
    <name type="scientific">Cymbomonas tetramitiformis</name>
    <dbReference type="NCBI Taxonomy" id="36881"/>
    <lineage>
        <taxon>Eukaryota</taxon>
        <taxon>Viridiplantae</taxon>
        <taxon>Chlorophyta</taxon>
        <taxon>Pyramimonadophyceae</taxon>
        <taxon>Pyramimonadales</taxon>
        <taxon>Pyramimonadaceae</taxon>
        <taxon>Cymbomonas</taxon>
    </lineage>
</organism>
<reference evidence="2 3" key="1">
    <citation type="journal article" date="2015" name="Genome Biol. Evol.">
        <title>Comparative Genomics of a Bacterivorous Green Alga Reveals Evolutionary Causalities and Consequences of Phago-Mixotrophic Mode of Nutrition.</title>
        <authorList>
            <person name="Burns J.A."/>
            <person name="Paasch A."/>
            <person name="Narechania A."/>
            <person name="Kim E."/>
        </authorList>
    </citation>
    <scope>NUCLEOTIDE SEQUENCE [LARGE SCALE GENOMIC DNA]</scope>
    <source>
        <strain evidence="2 3">PLY_AMNH</strain>
    </source>
</reference>
<keyword evidence="3" id="KW-1185">Reference proteome</keyword>
<feature type="region of interest" description="Disordered" evidence="1">
    <location>
        <begin position="118"/>
        <end position="145"/>
    </location>
</feature>
<dbReference type="AlphaFoldDB" id="A0AAE0FXM2"/>
<dbReference type="EMBL" id="LGRX02012333">
    <property type="protein sequence ID" value="KAK3267578.1"/>
    <property type="molecule type" value="Genomic_DNA"/>
</dbReference>
<proteinExistence type="predicted"/>
<evidence type="ECO:0000256" key="1">
    <source>
        <dbReference type="SAM" id="MobiDB-lite"/>
    </source>
</evidence>
<protein>
    <submittedName>
        <fullName evidence="2">Uncharacterized protein</fullName>
    </submittedName>
</protein>
<comment type="caution">
    <text evidence="2">The sequence shown here is derived from an EMBL/GenBank/DDBJ whole genome shotgun (WGS) entry which is preliminary data.</text>
</comment>